<name>A0A8J6LL66_9FIRM</name>
<evidence type="ECO:0000256" key="2">
    <source>
        <dbReference type="ARBA" id="ARBA00022448"/>
    </source>
</evidence>
<organism evidence="4 5">
    <name type="scientific">Capillibacterium thermochitinicola</name>
    <dbReference type="NCBI Taxonomy" id="2699427"/>
    <lineage>
        <taxon>Bacteria</taxon>
        <taxon>Bacillati</taxon>
        <taxon>Bacillota</taxon>
        <taxon>Capillibacterium</taxon>
    </lineage>
</organism>
<sequence>MTRKRLLLILMIIIIILLFSLPRYFNCSKSPLENEKAERTDPITAERFEHENTNFKNLQIPAGYDLRQFQGITLNFIVENNINANVLSHETEAFSRMTGINVKIRSMDYETLIQQANKDLLFQTGDYPLIYVDPYQTLNRFYDYLEDLNPYNEDPHLPKLAGFPDDFIENQTEVLSYFKEKNHLYAVPFDSNTMILYYRKDIFDKYRDQFYNEMGYDWTPGTKDFTWERYIEVAQWITENVPEVKYGSGQMAQAHNSIYCEFSNILAAYGGDYFADPNVNTLGVDTFNEIRVLEPEFVKALDVYKAVVKAAAPDSVNWNWTDLANAFRNGEIAMMPNWDENSTYIENEESKVRGKVGYAILPYGERRSANIYGGSGIGINKYASELQKKAAWLYITWATSTEMQLEILVHPEGGSLPTRKSAYERLDDYLDELTPGTKYNDLKHMKAVLEAWKPENIYFRPKIKNFYEVEKVLISNLHEMVKNDLDSAYVSKKIYRELQAIKNKTNK</sequence>
<dbReference type="Gene3D" id="3.40.190.10">
    <property type="entry name" value="Periplasmic binding protein-like II"/>
    <property type="match status" value="2"/>
</dbReference>
<gene>
    <name evidence="4" type="ORF">G5B42_01105</name>
</gene>
<keyword evidence="3" id="KW-0732">Signal</keyword>
<dbReference type="Proteomes" id="UP000657177">
    <property type="component" value="Unassembled WGS sequence"/>
</dbReference>
<comment type="caution">
    <text evidence="4">The sequence shown here is derived from an EMBL/GenBank/DDBJ whole genome shotgun (WGS) entry which is preliminary data.</text>
</comment>
<reference evidence="4" key="1">
    <citation type="submission" date="2020-06" db="EMBL/GenBank/DDBJ databases">
        <title>Novel chitinolytic bacterium.</title>
        <authorList>
            <person name="Ungkulpasvich U."/>
            <person name="Kosugi A."/>
            <person name="Uke A."/>
        </authorList>
    </citation>
    <scope>NUCLEOTIDE SEQUENCE</scope>
    <source>
        <strain evidence="4">UUS1-1</strain>
    </source>
</reference>
<dbReference type="PANTHER" id="PTHR43649">
    <property type="entry name" value="ARABINOSE-BINDING PROTEIN-RELATED"/>
    <property type="match status" value="1"/>
</dbReference>
<dbReference type="PANTHER" id="PTHR43649:SF34">
    <property type="entry name" value="ABC TRANSPORTER PERIPLASMIC-BINDING PROTEIN YCJN-RELATED"/>
    <property type="match status" value="1"/>
</dbReference>
<dbReference type="InterPro" id="IPR006059">
    <property type="entry name" value="SBP"/>
</dbReference>
<keyword evidence="5" id="KW-1185">Reference proteome</keyword>
<dbReference type="Pfam" id="PF13416">
    <property type="entry name" value="SBP_bac_8"/>
    <property type="match status" value="1"/>
</dbReference>
<evidence type="ECO:0000256" key="1">
    <source>
        <dbReference type="ARBA" id="ARBA00008520"/>
    </source>
</evidence>
<evidence type="ECO:0000256" key="3">
    <source>
        <dbReference type="ARBA" id="ARBA00022729"/>
    </source>
</evidence>
<dbReference type="InterPro" id="IPR050490">
    <property type="entry name" value="Bact_solute-bd_prot1"/>
</dbReference>
<evidence type="ECO:0000313" key="5">
    <source>
        <dbReference type="Proteomes" id="UP000657177"/>
    </source>
</evidence>
<evidence type="ECO:0000313" key="4">
    <source>
        <dbReference type="EMBL" id="MBA2132154.1"/>
    </source>
</evidence>
<dbReference type="AlphaFoldDB" id="A0A8J6LL66"/>
<proteinExistence type="inferred from homology"/>
<dbReference type="EMBL" id="JAAKDE010000002">
    <property type="protein sequence ID" value="MBA2132154.1"/>
    <property type="molecule type" value="Genomic_DNA"/>
</dbReference>
<protein>
    <submittedName>
        <fullName evidence="4">Extracellular solute-binding protein</fullName>
    </submittedName>
</protein>
<dbReference type="SUPFAM" id="SSF53850">
    <property type="entry name" value="Periplasmic binding protein-like II"/>
    <property type="match status" value="1"/>
</dbReference>
<keyword evidence="2" id="KW-0813">Transport</keyword>
<accession>A0A8J6LL66</accession>
<comment type="similarity">
    <text evidence="1">Belongs to the bacterial solute-binding protein 1 family.</text>
</comment>